<accession>A0A075CL98</accession>
<keyword evidence="2" id="KW-0946">Virion</keyword>
<organism evidence="4 5">
    <name type="scientific">Goatpox virus FZ</name>
    <dbReference type="NCBI Taxonomy" id="1416740"/>
    <lineage>
        <taxon>Viruses</taxon>
        <taxon>Varidnaviria</taxon>
        <taxon>Bamfordvirae</taxon>
        <taxon>Nucleocytoviricota</taxon>
        <taxon>Pokkesviricetes</taxon>
        <taxon>Chitovirales</taxon>
        <taxon>Poxviridae</taxon>
        <taxon>Chordopoxvirinae</taxon>
        <taxon>Capripoxvirus</taxon>
        <taxon>Capripoxvirus goatpox</taxon>
        <taxon>Goatpox virus</taxon>
    </lineage>
</organism>
<evidence type="ECO:0000313" key="5">
    <source>
        <dbReference type="Proteomes" id="UP000134642"/>
    </source>
</evidence>
<name>A0A075CL98_9POXV</name>
<evidence type="ECO:0000256" key="3">
    <source>
        <dbReference type="ARBA" id="ARBA00024939"/>
    </source>
</evidence>
<comment type="function">
    <text evidence="3">Late protein which is part of a large complex required for early virion morphogenesis. This complex participates in the formation of virosomes and the incorporation of virosomal contents into nascent immature virions.</text>
</comment>
<evidence type="ECO:0000256" key="1">
    <source>
        <dbReference type="ARBA" id="ARBA00004328"/>
    </source>
</evidence>
<comment type="subcellular location">
    <subcellularLocation>
        <location evidence="1">Virion</location>
    </subcellularLocation>
</comment>
<dbReference type="GO" id="GO:0044423">
    <property type="term" value="C:virion component"/>
    <property type="evidence" value="ECO:0007669"/>
    <property type="project" value="UniProtKB-KW"/>
</dbReference>
<reference evidence="4 5" key="1">
    <citation type="journal article" date="2014" name="Vet. Microbiol.">
        <title>Complete genome sequence analysis of goatpox virus isolated from China shows high variation.</title>
        <authorList>
            <person name="Zeng X."/>
            <person name="Chi X."/>
            <person name="Li W."/>
            <person name="Hao W."/>
            <person name="Li M."/>
            <person name="Huang X."/>
            <person name="Huang Y."/>
            <person name="Rock D.L."/>
            <person name="Luo S."/>
            <person name="Wang S."/>
        </authorList>
    </citation>
    <scope>NUCLEOTIDE SEQUENCE [LARGE SCALE GENOMIC DNA]</scope>
    <source>
        <strain evidence="4">FZ</strain>
    </source>
</reference>
<gene>
    <name evidence="4" type="primary">GTPV077</name>
</gene>
<proteinExistence type="predicted"/>
<sequence>MNICIIKNNEYPKTDLHDVTFFLLGKHKGFFENVLEKINKYKYFFSQYEVSSDNNGVLELKNVKSSHIIKDRYVTTREFILSGCQKEWCNEIIQKNDNITNYNTIIIQDITYFEKKIWKRLLFVNCPEMKDSSYEIFLINPFVIKNNTDIFKNLILRSSINYFIFDNYSPLKKILTHIYPSFNIEKTYIYINFNEINNIKIIKKCYHRNKIRAFVYAWFNFQICENDEIENEKVKKKYNDLYSLI</sequence>
<dbReference type="Proteomes" id="UP000134642">
    <property type="component" value="Segment"/>
</dbReference>
<dbReference type="EMBL" id="KC951854">
    <property type="protein sequence ID" value="AGZ95396.1"/>
    <property type="molecule type" value="Genomic_DNA"/>
</dbReference>
<dbReference type="InterPro" id="IPR007660">
    <property type="entry name" value="Poxvirus_D3"/>
</dbReference>
<evidence type="ECO:0000313" key="4">
    <source>
        <dbReference type="EMBL" id="AGZ95396.1"/>
    </source>
</evidence>
<protein>
    <submittedName>
        <fullName evidence="4">Virion protein</fullName>
    </submittedName>
</protein>
<evidence type="ECO:0000256" key="2">
    <source>
        <dbReference type="ARBA" id="ARBA00022844"/>
    </source>
</evidence>
<dbReference type="Pfam" id="PF04580">
    <property type="entry name" value="Pox_D3"/>
    <property type="match status" value="1"/>
</dbReference>